<protein>
    <submittedName>
        <fullName evidence="1">Uncharacterized protein</fullName>
    </submittedName>
</protein>
<reference evidence="1" key="1">
    <citation type="submission" date="2021-12" db="EMBL/GenBank/DDBJ databases">
        <authorList>
            <person name="King R."/>
        </authorList>
    </citation>
    <scope>NUCLEOTIDE SEQUENCE</scope>
</reference>
<keyword evidence="2" id="KW-1185">Reference proteome</keyword>
<evidence type="ECO:0000313" key="1">
    <source>
        <dbReference type="EMBL" id="CAH0393251.1"/>
    </source>
</evidence>
<proteinExistence type="predicted"/>
<name>A0A9P0F948_BEMTA</name>
<evidence type="ECO:0000313" key="2">
    <source>
        <dbReference type="Proteomes" id="UP001152759"/>
    </source>
</evidence>
<dbReference type="Proteomes" id="UP001152759">
    <property type="component" value="Chromosome 7"/>
</dbReference>
<dbReference type="EMBL" id="OU963868">
    <property type="protein sequence ID" value="CAH0393251.1"/>
    <property type="molecule type" value="Genomic_DNA"/>
</dbReference>
<organism evidence="1 2">
    <name type="scientific">Bemisia tabaci</name>
    <name type="common">Sweetpotato whitefly</name>
    <name type="synonym">Aleurodes tabaci</name>
    <dbReference type="NCBI Taxonomy" id="7038"/>
    <lineage>
        <taxon>Eukaryota</taxon>
        <taxon>Metazoa</taxon>
        <taxon>Ecdysozoa</taxon>
        <taxon>Arthropoda</taxon>
        <taxon>Hexapoda</taxon>
        <taxon>Insecta</taxon>
        <taxon>Pterygota</taxon>
        <taxon>Neoptera</taxon>
        <taxon>Paraneoptera</taxon>
        <taxon>Hemiptera</taxon>
        <taxon>Sternorrhyncha</taxon>
        <taxon>Aleyrodoidea</taxon>
        <taxon>Aleyrodidae</taxon>
        <taxon>Aleyrodinae</taxon>
        <taxon>Bemisia</taxon>
    </lineage>
</organism>
<dbReference type="AlphaFoldDB" id="A0A9P0F948"/>
<accession>A0A9P0F948</accession>
<gene>
    <name evidence="1" type="ORF">BEMITA_LOCUS11674</name>
</gene>
<sequence length="311" mass="35974">MARNKGLVPFAIAALEDQHRNIIFEREYVPNLFTYALPYRVRLPIDSFVQGEERFIRDRLGQIVPITIRAVPDGVWARVNRAVRKKTDLIDDQGYAYGRLFAFTDVNLDAELLNTLKINETVATHPLKSLNIPYVRTVQKVIPEHNFYTSYVDPRFGETVIASTNNAEDMILLEYRYFQDRFTESNVYFDSRAGAMYQFVPPSNHALIILIMPGNFTCIDDHSGYFHFPEKDLIFWVKSKVHLSGIRNNDATLSRTHVSSIKTIDEYLMRIIRSFFKIMRISRVYSTNGEQVVGHDRYITVTVGDPTNIYA</sequence>